<sequence>MKNRRPSRKERKLRNKTRAKQQDQTLVWPFIMV</sequence>
<name>A0A3L0VYR0_ECOLX</name>
<comment type="caution">
    <text evidence="2">The sequence shown here is derived from an EMBL/GenBank/DDBJ whole genome shotgun (WGS) entry which is preliminary data.</text>
</comment>
<evidence type="ECO:0000313" key="2">
    <source>
        <dbReference type="EMBL" id="MHO03337.1"/>
    </source>
</evidence>
<feature type="compositionally biased region" description="Basic residues" evidence="1">
    <location>
        <begin position="1"/>
        <end position="19"/>
    </location>
</feature>
<proteinExistence type="predicted"/>
<protein>
    <submittedName>
        <fullName evidence="2">Uncharacterized protein</fullName>
    </submittedName>
</protein>
<dbReference type="AlphaFoldDB" id="A0A3L0VYR0"/>
<dbReference type="EMBL" id="RNRV01000003">
    <property type="protein sequence ID" value="MHO03337.1"/>
    <property type="molecule type" value="Genomic_DNA"/>
</dbReference>
<gene>
    <name evidence="2" type="ORF">D9F05_02905</name>
</gene>
<feature type="region of interest" description="Disordered" evidence="1">
    <location>
        <begin position="1"/>
        <end position="21"/>
    </location>
</feature>
<organism evidence="2">
    <name type="scientific">Escherichia coli</name>
    <dbReference type="NCBI Taxonomy" id="562"/>
    <lineage>
        <taxon>Bacteria</taxon>
        <taxon>Pseudomonadati</taxon>
        <taxon>Pseudomonadota</taxon>
        <taxon>Gammaproteobacteria</taxon>
        <taxon>Enterobacterales</taxon>
        <taxon>Enterobacteriaceae</taxon>
        <taxon>Escherichia</taxon>
    </lineage>
</organism>
<accession>A0A3L0VYR0</accession>
<evidence type="ECO:0000256" key="1">
    <source>
        <dbReference type="SAM" id="MobiDB-lite"/>
    </source>
</evidence>
<reference evidence="2" key="1">
    <citation type="submission" date="2018-10" db="EMBL/GenBank/DDBJ databases">
        <authorList>
            <consortium name="NARMS: The National Antimicrobial Resistance Monitoring System"/>
        </authorList>
    </citation>
    <scope>NUCLEOTIDE SEQUENCE [LARGE SCALE GENOMIC DNA]</scope>
    <source>
        <strain evidence="2">CVM N17EC0388</strain>
    </source>
</reference>